<proteinExistence type="predicted"/>
<dbReference type="EMBL" id="MU970102">
    <property type="protein sequence ID" value="KAK9321282.1"/>
    <property type="molecule type" value="Genomic_DNA"/>
</dbReference>
<gene>
    <name evidence="1" type="ORF">V1517DRAFT_368510</name>
</gene>
<sequence>MTAKAGLKVGVAGAGRVGSVDIENVIETASLELVAVCTVVQSEIDWEFEEFISAVLNLVIICTPIKFHKEHVRRSRPEAPKTAWEIYDIALQYPTQKVARGFPRRFAGVFQETAARVTSGDIGKVMSVRSQSVNPGSGFSQTTSRIRDSGGIFVDMTIHDIDVCLYLIGGDETPVTAYATGTANMFPQFAEFDDVDDAFGLVTLESGKVMTLYGNRDSMQGHHASAEVAGTKDRITANGSPRLLACSSPIGRARRCWERSRIWTCSRRHCKEIQDKRDWVLYEKEAAFNLKDSAEAVSIASALMDSLH</sequence>
<comment type="caution">
    <text evidence="1">The sequence shown here is derived from an EMBL/GenBank/DDBJ whole genome shotgun (WGS) entry which is preliminary data.</text>
</comment>
<keyword evidence="2" id="KW-1185">Reference proteome</keyword>
<organism evidence="1 2">
    <name type="scientific">Lipomyces orientalis</name>
    <dbReference type="NCBI Taxonomy" id="1233043"/>
    <lineage>
        <taxon>Eukaryota</taxon>
        <taxon>Fungi</taxon>
        <taxon>Dikarya</taxon>
        <taxon>Ascomycota</taxon>
        <taxon>Saccharomycotina</taxon>
        <taxon>Lipomycetes</taxon>
        <taxon>Lipomycetales</taxon>
        <taxon>Lipomycetaceae</taxon>
        <taxon>Lipomyces</taxon>
    </lineage>
</organism>
<reference evidence="2" key="1">
    <citation type="journal article" date="2024" name="Front. Bioeng. Biotechnol.">
        <title>Genome-scale model development and genomic sequencing of the oleaginous clade Lipomyces.</title>
        <authorList>
            <person name="Czajka J.J."/>
            <person name="Han Y."/>
            <person name="Kim J."/>
            <person name="Mondo S.J."/>
            <person name="Hofstad B.A."/>
            <person name="Robles A."/>
            <person name="Haridas S."/>
            <person name="Riley R."/>
            <person name="LaButti K."/>
            <person name="Pangilinan J."/>
            <person name="Andreopoulos W."/>
            <person name="Lipzen A."/>
            <person name="Yan J."/>
            <person name="Wang M."/>
            <person name="Ng V."/>
            <person name="Grigoriev I.V."/>
            <person name="Spatafora J.W."/>
            <person name="Magnuson J.K."/>
            <person name="Baker S.E."/>
            <person name="Pomraning K.R."/>
        </authorList>
    </citation>
    <scope>NUCLEOTIDE SEQUENCE [LARGE SCALE GENOMIC DNA]</scope>
    <source>
        <strain evidence="2">CBS 10300</strain>
    </source>
</reference>
<accession>A0ACC3TKA0</accession>
<evidence type="ECO:0000313" key="1">
    <source>
        <dbReference type="EMBL" id="KAK9321282.1"/>
    </source>
</evidence>
<evidence type="ECO:0000313" key="2">
    <source>
        <dbReference type="Proteomes" id="UP001489719"/>
    </source>
</evidence>
<dbReference type="Proteomes" id="UP001489719">
    <property type="component" value="Unassembled WGS sequence"/>
</dbReference>
<protein>
    <submittedName>
        <fullName evidence="1">Uncharacterized protein</fullName>
    </submittedName>
</protein>
<name>A0ACC3TKA0_9ASCO</name>